<evidence type="ECO:0000256" key="1">
    <source>
        <dbReference type="ARBA" id="ARBA00022723"/>
    </source>
</evidence>
<dbReference type="AlphaFoldDB" id="A0A1G2F852"/>
<comment type="caution">
    <text evidence="4">The sequence shown here is derived from an EMBL/GenBank/DDBJ whole genome shotgun (WGS) entry which is preliminary data.</text>
</comment>
<gene>
    <name evidence="4" type="ORF">A2174_03585</name>
</gene>
<dbReference type="InterPro" id="IPR052721">
    <property type="entry name" value="ET_Amicyanin"/>
</dbReference>
<dbReference type="SUPFAM" id="SSF49503">
    <property type="entry name" value="Cupredoxins"/>
    <property type="match status" value="1"/>
</dbReference>
<reference evidence="4 5" key="1">
    <citation type="journal article" date="2016" name="Nat. Commun.">
        <title>Thousands of microbial genomes shed light on interconnected biogeochemical processes in an aquifer system.</title>
        <authorList>
            <person name="Anantharaman K."/>
            <person name="Brown C.T."/>
            <person name="Hug L.A."/>
            <person name="Sharon I."/>
            <person name="Castelle C.J."/>
            <person name="Probst A.J."/>
            <person name="Thomas B.C."/>
            <person name="Singh A."/>
            <person name="Wilkins M.J."/>
            <person name="Karaoz U."/>
            <person name="Brodie E.L."/>
            <person name="Williams K.H."/>
            <person name="Hubbard S.S."/>
            <person name="Banfield J.F."/>
        </authorList>
    </citation>
    <scope>NUCLEOTIDE SEQUENCE [LARGE SCALE GENOMIC DNA]</scope>
</reference>
<dbReference type="Proteomes" id="UP000177725">
    <property type="component" value="Unassembled WGS sequence"/>
</dbReference>
<evidence type="ECO:0000259" key="3">
    <source>
        <dbReference type="Pfam" id="PF00127"/>
    </source>
</evidence>
<evidence type="ECO:0000313" key="5">
    <source>
        <dbReference type="Proteomes" id="UP000177725"/>
    </source>
</evidence>
<dbReference type="InterPro" id="IPR000923">
    <property type="entry name" value="BlueCu_1"/>
</dbReference>
<feature type="domain" description="Blue (type 1) copper" evidence="3">
    <location>
        <begin position="30"/>
        <end position="113"/>
    </location>
</feature>
<dbReference type="Pfam" id="PF00127">
    <property type="entry name" value="Copper-bind"/>
    <property type="match status" value="1"/>
</dbReference>
<dbReference type="Gene3D" id="2.60.40.420">
    <property type="entry name" value="Cupredoxins - blue copper proteins"/>
    <property type="match status" value="1"/>
</dbReference>
<dbReference type="GO" id="GO:0005507">
    <property type="term" value="F:copper ion binding"/>
    <property type="evidence" value="ECO:0007669"/>
    <property type="project" value="InterPro"/>
</dbReference>
<protein>
    <recommendedName>
        <fullName evidence="3">Blue (type 1) copper domain-containing protein</fullName>
    </recommendedName>
</protein>
<accession>A0A1G2F852</accession>
<dbReference type="PANTHER" id="PTHR36507:SF1">
    <property type="entry name" value="BLL1555 PROTEIN"/>
    <property type="match status" value="1"/>
</dbReference>
<name>A0A1G2F852_9BACT</name>
<organism evidence="4 5">
    <name type="scientific">Candidatus Portnoybacteria bacterium RBG_13_41_18</name>
    <dbReference type="NCBI Taxonomy" id="1801991"/>
    <lineage>
        <taxon>Bacteria</taxon>
        <taxon>Candidatus Portnoyibacteriota</taxon>
    </lineage>
</organism>
<evidence type="ECO:0000256" key="2">
    <source>
        <dbReference type="ARBA" id="ARBA00023008"/>
    </source>
</evidence>
<dbReference type="PANTHER" id="PTHR36507">
    <property type="entry name" value="BLL1555 PROTEIN"/>
    <property type="match status" value="1"/>
</dbReference>
<sequence>MIIIGVGAYLIIKQGGFQKKLPEKSEPPSVKIENFAFDPQSIRIKAGDILIWTNYDTAPHKILSDQSSATYLPDLVSDELSRLGQYGYKFNQPGTYNYYCSIHPDMKGTVIVE</sequence>
<dbReference type="InterPro" id="IPR008972">
    <property type="entry name" value="Cupredoxin"/>
</dbReference>
<dbReference type="EMBL" id="MHMV01000030">
    <property type="protein sequence ID" value="OGZ34255.1"/>
    <property type="molecule type" value="Genomic_DNA"/>
</dbReference>
<keyword evidence="1" id="KW-0479">Metal-binding</keyword>
<evidence type="ECO:0000313" key="4">
    <source>
        <dbReference type="EMBL" id="OGZ34255.1"/>
    </source>
</evidence>
<dbReference type="GO" id="GO:0009055">
    <property type="term" value="F:electron transfer activity"/>
    <property type="evidence" value="ECO:0007669"/>
    <property type="project" value="InterPro"/>
</dbReference>
<keyword evidence="2" id="KW-0186">Copper</keyword>
<proteinExistence type="predicted"/>